<dbReference type="RefSeq" id="WP_354554294.1">
    <property type="nucleotide sequence ID" value="NZ_JBEPSM010000005.1"/>
</dbReference>
<comment type="caution">
    <text evidence="2">The sequence shown here is derived from an EMBL/GenBank/DDBJ whole genome shotgun (WGS) entry which is preliminary data.</text>
</comment>
<feature type="compositionally biased region" description="Basic and acidic residues" evidence="1">
    <location>
        <begin position="14"/>
        <end position="29"/>
    </location>
</feature>
<feature type="compositionally biased region" description="Basic and acidic residues" evidence="1">
    <location>
        <begin position="50"/>
        <end position="65"/>
    </location>
</feature>
<evidence type="ECO:0000313" key="3">
    <source>
        <dbReference type="Proteomes" id="UP001549321"/>
    </source>
</evidence>
<evidence type="ECO:0000256" key="1">
    <source>
        <dbReference type="SAM" id="MobiDB-lite"/>
    </source>
</evidence>
<keyword evidence="3" id="KW-1185">Reference proteome</keyword>
<feature type="compositionally biased region" description="Gly residues" evidence="1">
    <location>
        <begin position="30"/>
        <end position="43"/>
    </location>
</feature>
<reference evidence="2 3" key="1">
    <citation type="submission" date="2024-06" db="EMBL/GenBank/DDBJ databases">
        <title>Sorghum-associated microbial communities from plants grown in Nebraska, USA.</title>
        <authorList>
            <person name="Schachtman D."/>
        </authorList>
    </citation>
    <scope>NUCLEOTIDE SEQUENCE [LARGE SCALE GENOMIC DNA]</scope>
    <source>
        <strain evidence="2 3">3207</strain>
    </source>
</reference>
<accession>A0ABV2R5P5</accession>
<dbReference type="Proteomes" id="UP001549321">
    <property type="component" value="Unassembled WGS sequence"/>
</dbReference>
<sequence length="74" mass="7459">MANQQNTRGGTPEQHAEAGRQSHKNDDKGSGSGKSGGEGGSSTRGGTPEQHAEAGRQSHKNDDKGGSSGRGGSR</sequence>
<evidence type="ECO:0000313" key="2">
    <source>
        <dbReference type="EMBL" id="MET4636597.1"/>
    </source>
</evidence>
<gene>
    <name evidence="2" type="ORF">ABIE08_004560</name>
</gene>
<organism evidence="2 3">
    <name type="scientific">Kaistia defluvii</name>
    <dbReference type="NCBI Taxonomy" id="410841"/>
    <lineage>
        <taxon>Bacteria</taxon>
        <taxon>Pseudomonadati</taxon>
        <taxon>Pseudomonadota</taxon>
        <taxon>Alphaproteobacteria</taxon>
        <taxon>Hyphomicrobiales</taxon>
        <taxon>Kaistiaceae</taxon>
        <taxon>Kaistia</taxon>
    </lineage>
</organism>
<protein>
    <recommendedName>
        <fullName evidence="4">Stress-induced acidophilic repeat motif-containing protein</fullName>
    </recommendedName>
</protein>
<evidence type="ECO:0008006" key="4">
    <source>
        <dbReference type="Google" id="ProtNLM"/>
    </source>
</evidence>
<dbReference type="EMBL" id="JBEPSM010000005">
    <property type="protein sequence ID" value="MET4636597.1"/>
    <property type="molecule type" value="Genomic_DNA"/>
</dbReference>
<feature type="region of interest" description="Disordered" evidence="1">
    <location>
        <begin position="1"/>
        <end position="74"/>
    </location>
</feature>
<proteinExistence type="predicted"/>
<name>A0ABV2R5P5_9HYPH</name>